<accession>A0A6V8KJN6</accession>
<feature type="transmembrane region" description="Helical" evidence="2">
    <location>
        <begin position="62"/>
        <end position="82"/>
    </location>
</feature>
<dbReference type="AlphaFoldDB" id="A0A6V8KJN6"/>
<organism evidence="3 4">
    <name type="scientific">Phytohabitans houttuyneae</name>
    <dbReference type="NCBI Taxonomy" id="1076126"/>
    <lineage>
        <taxon>Bacteria</taxon>
        <taxon>Bacillati</taxon>
        <taxon>Actinomycetota</taxon>
        <taxon>Actinomycetes</taxon>
        <taxon>Micromonosporales</taxon>
        <taxon>Micromonosporaceae</taxon>
    </lineage>
</organism>
<gene>
    <name evidence="3" type="ORF">Phou_061170</name>
</gene>
<reference evidence="3 4" key="1">
    <citation type="submission" date="2020-03" db="EMBL/GenBank/DDBJ databases">
        <title>Whole genome shotgun sequence of Phytohabitans houttuyneae NBRC 108639.</title>
        <authorList>
            <person name="Komaki H."/>
            <person name="Tamura T."/>
        </authorList>
    </citation>
    <scope>NUCLEOTIDE SEQUENCE [LARGE SCALE GENOMIC DNA]</scope>
    <source>
        <strain evidence="3 4">NBRC 108639</strain>
    </source>
</reference>
<dbReference type="Proteomes" id="UP000482800">
    <property type="component" value="Unassembled WGS sequence"/>
</dbReference>
<evidence type="ECO:0000313" key="3">
    <source>
        <dbReference type="EMBL" id="GFJ81937.1"/>
    </source>
</evidence>
<evidence type="ECO:0000313" key="4">
    <source>
        <dbReference type="Proteomes" id="UP000482800"/>
    </source>
</evidence>
<feature type="transmembrane region" description="Helical" evidence="2">
    <location>
        <begin position="242"/>
        <end position="259"/>
    </location>
</feature>
<feature type="transmembrane region" description="Helical" evidence="2">
    <location>
        <begin position="176"/>
        <end position="196"/>
    </location>
</feature>
<feature type="transmembrane region" description="Helical" evidence="2">
    <location>
        <begin position="154"/>
        <end position="170"/>
    </location>
</feature>
<feature type="transmembrane region" description="Helical" evidence="2">
    <location>
        <begin position="122"/>
        <end position="142"/>
    </location>
</feature>
<feature type="transmembrane region" description="Helical" evidence="2">
    <location>
        <begin position="36"/>
        <end position="56"/>
    </location>
</feature>
<comment type="caution">
    <text evidence="3">The sequence shown here is derived from an EMBL/GenBank/DDBJ whole genome shotgun (WGS) entry which is preliminary data.</text>
</comment>
<keyword evidence="2" id="KW-0812">Transmembrane</keyword>
<reference evidence="3 4" key="2">
    <citation type="submission" date="2020-03" db="EMBL/GenBank/DDBJ databases">
        <authorList>
            <person name="Ichikawa N."/>
            <person name="Kimura A."/>
            <person name="Kitahashi Y."/>
            <person name="Uohara A."/>
        </authorList>
    </citation>
    <scope>NUCLEOTIDE SEQUENCE [LARGE SCALE GENOMIC DNA]</scope>
    <source>
        <strain evidence="3 4">NBRC 108639</strain>
    </source>
</reference>
<dbReference type="EMBL" id="BLPF01000002">
    <property type="protein sequence ID" value="GFJ81937.1"/>
    <property type="molecule type" value="Genomic_DNA"/>
</dbReference>
<keyword evidence="4" id="KW-1185">Reference proteome</keyword>
<feature type="region of interest" description="Disordered" evidence="1">
    <location>
        <begin position="286"/>
        <end position="307"/>
    </location>
</feature>
<protein>
    <submittedName>
        <fullName evidence="3">Uncharacterized protein</fullName>
    </submittedName>
</protein>
<feature type="transmembrane region" description="Helical" evidence="2">
    <location>
        <begin position="89"/>
        <end position="110"/>
    </location>
</feature>
<keyword evidence="2" id="KW-1133">Transmembrane helix</keyword>
<feature type="transmembrane region" description="Helical" evidence="2">
    <location>
        <begin position="208"/>
        <end position="230"/>
    </location>
</feature>
<proteinExistence type="predicted"/>
<name>A0A6V8KJN6_9ACTN</name>
<sequence length="307" mass="31357">MSVSGVWFPNLAVSHNSPVATTDGANRNILVIPARYRIGAAFMLGTAAGGMFFNLFSATTGYPGVAVAVIAGLLITLAGLVAGATRSRLAHAAVPSLLLLTPVPVLFAAGSLPADSANLRPGGALAATLVAMLMGLTAAHLCSVGARDTLPRSGWLFACVGAVNVVLVAVNRQTFLAGWVLMSADGAVFLAAAVWLRRRRPGLLTLQLVSIAGGMTVYGFVVLGWATPLAYAGAQLERMTHVHVPLLPVLTGVGIALVASATSRSIRRLVVAATAGLMSEPGTVAADTTTNKANPVARLSNTGRTTE</sequence>
<evidence type="ECO:0000256" key="2">
    <source>
        <dbReference type="SAM" id="Phobius"/>
    </source>
</evidence>
<evidence type="ECO:0000256" key="1">
    <source>
        <dbReference type="SAM" id="MobiDB-lite"/>
    </source>
</evidence>
<keyword evidence="2" id="KW-0472">Membrane</keyword>